<comment type="caution">
    <text evidence="2">The sequence shown here is derived from an EMBL/GenBank/DDBJ whole genome shotgun (WGS) entry which is preliminary data.</text>
</comment>
<keyword evidence="1" id="KW-0812">Transmembrane</keyword>
<dbReference type="Pfam" id="PF10966">
    <property type="entry name" value="DUF2768"/>
    <property type="match status" value="1"/>
</dbReference>
<sequence length="68" mass="7980">MLLISSMDKMWISFVSMGCMFLAMVFMFFVKTKFSNKLWKLIFGIIAYILLFVGFISMLYIIFNPTKA</sequence>
<feature type="transmembrane region" description="Helical" evidence="1">
    <location>
        <begin position="42"/>
        <end position="63"/>
    </location>
</feature>
<organism evidence="2 3">
    <name type="scientific">Psychrobacillus insolitus</name>
    <dbReference type="NCBI Taxonomy" id="1461"/>
    <lineage>
        <taxon>Bacteria</taxon>
        <taxon>Bacillati</taxon>
        <taxon>Bacillota</taxon>
        <taxon>Bacilli</taxon>
        <taxon>Bacillales</taxon>
        <taxon>Bacillaceae</taxon>
        <taxon>Psychrobacillus</taxon>
    </lineage>
</organism>
<feature type="transmembrane region" description="Helical" evidence="1">
    <location>
        <begin position="12"/>
        <end position="30"/>
    </location>
</feature>
<reference evidence="2 3" key="1">
    <citation type="submission" date="2018-06" db="EMBL/GenBank/DDBJ databases">
        <title>Genomic Encyclopedia of Type Strains, Phase IV (KMG-IV): sequencing the most valuable type-strain genomes for metagenomic binning, comparative biology and taxonomic classification.</title>
        <authorList>
            <person name="Goeker M."/>
        </authorList>
    </citation>
    <scope>NUCLEOTIDE SEQUENCE [LARGE SCALE GENOMIC DNA]</scope>
    <source>
        <strain evidence="2 3">DSM 5</strain>
    </source>
</reference>
<dbReference type="Proteomes" id="UP000248646">
    <property type="component" value="Unassembled WGS sequence"/>
</dbReference>
<evidence type="ECO:0000256" key="1">
    <source>
        <dbReference type="SAM" id="Phobius"/>
    </source>
</evidence>
<name>A0A2W7MLD7_9BACI</name>
<gene>
    <name evidence="2" type="ORF">C7437_101836</name>
</gene>
<dbReference type="AlphaFoldDB" id="A0A2W7MLD7"/>
<evidence type="ECO:0000313" key="3">
    <source>
        <dbReference type="Proteomes" id="UP000248646"/>
    </source>
</evidence>
<protein>
    <submittedName>
        <fullName evidence="2">Uncharacterized protein DUF2768</fullName>
    </submittedName>
</protein>
<accession>A0A2W7MLD7</accession>
<keyword evidence="1" id="KW-1133">Transmembrane helix</keyword>
<evidence type="ECO:0000313" key="2">
    <source>
        <dbReference type="EMBL" id="PZX07715.1"/>
    </source>
</evidence>
<dbReference type="InterPro" id="IPR020076">
    <property type="entry name" value="DUF2768"/>
</dbReference>
<proteinExistence type="predicted"/>
<dbReference type="EMBL" id="QKZI01000001">
    <property type="protein sequence ID" value="PZX07715.1"/>
    <property type="molecule type" value="Genomic_DNA"/>
</dbReference>
<keyword evidence="1" id="KW-0472">Membrane</keyword>
<keyword evidence="3" id="KW-1185">Reference proteome</keyword>